<dbReference type="RefSeq" id="WP_211535141.1">
    <property type="nucleotide sequence ID" value="NZ_JAGSSV010000002.1"/>
</dbReference>
<organism evidence="5 6">
    <name type="scientific">Marinomonas vulgaris</name>
    <dbReference type="NCBI Taxonomy" id="2823372"/>
    <lineage>
        <taxon>Bacteria</taxon>
        <taxon>Pseudomonadati</taxon>
        <taxon>Pseudomonadota</taxon>
        <taxon>Gammaproteobacteria</taxon>
        <taxon>Oceanospirillales</taxon>
        <taxon>Oceanospirillaceae</taxon>
        <taxon>Marinomonas</taxon>
    </lineage>
</organism>
<comment type="caution">
    <text evidence="5">The sequence shown here is derived from an EMBL/GenBank/DDBJ whole genome shotgun (WGS) entry which is preliminary data.</text>
</comment>
<dbReference type="PANTHER" id="PTHR45228">
    <property type="entry name" value="CYCLIC DI-GMP PHOSPHODIESTERASE TM_0186-RELATED"/>
    <property type="match status" value="1"/>
</dbReference>
<dbReference type="CDD" id="cd00077">
    <property type="entry name" value="HDc"/>
    <property type="match status" value="1"/>
</dbReference>
<evidence type="ECO:0000259" key="3">
    <source>
        <dbReference type="PROSITE" id="PS51831"/>
    </source>
</evidence>
<keyword evidence="6" id="KW-1185">Reference proteome</keyword>
<dbReference type="PROSITE" id="PS51832">
    <property type="entry name" value="HD_GYP"/>
    <property type="match status" value="1"/>
</dbReference>
<feature type="domain" description="Response regulatory" evidence="2">
    <location>
        <begin position="13"/>
        <end position="128"/>
    </location>
</feature>
<dbReference type="Gene3D" id="3.40.50.2300">
    <property type="match status" value="1"/>
</dbReference>
<dbReference type="InterPro" id="IPR003607">
    <property type="entry name" value="HD/PDEase_dom"/>
</dbReference>
<feature type="domain" description="HD" evidence="3">
    <location>
        <begin position="170"/>
        <end position="294"/>
    </location>
</feature>
<gene>
    <name evidence="5" type="ORF">J9B83_02440</name>
</gene>
<proteinExistence type="predicted"/>
<dbReference type="InterPro" id="IPR001789">
    <property type="entry name" value="Sig_transdc_resp-reg_receiver"/>
</dbReference>
<feature type="domain" description="HD-GYP" evidence="4">
    <location>
        <begin position="148"/>
        <end position="345"/>
    </location>
</feature>
<dbReference type="Pfam" id="PF00072">
    <property type="entry name" value="Response_reg"/>
    <property type="match status" value="1"/>
</dbReference>
<dbReference type="CDD" id="cd19920">
    <property type="entry name" value="REC_PA4781-like"/>
    <property type="match status" value="1"/>
</dbReference>
<dbReference type="SMART" id="SM00448">
    <property type="entry name" value="REC"/>
    <property type="match status" value="1"/>
</dbReference>
<dbReference type="EMBL" id="JAGSSV010000002">
    <property type="protein sequence ID" value="MBR7887785.1"/>
    <property type="molecule type" value="Genomic_DNA"/>
</dbReference>
<dbReference type="SUPFAM" id="SSF52172">
    <property type="entry name" value="CheY-like"/>
    <property type="match status" value="1"/>
</dbReference>
<dbReference type="InterPro" id="IPR011006">
    <property type="entry name" value="CheY-like_superfamily"/>
</dbReference>
<dbReference type="Pfam" id="PF13487">
    <property type="entry name" value="HD_5"/>
    <property type="match status" value="1"/>
</dbReference>
<evidence type="ECO:0000259" key="4">
    <source>
        <dbReference type="PROSITE" id="PS51832"/>
    </source>
</evidence>
<dbReference type="PROSITE" id="PS50110">
    <property type="entry name" value="RESPONSE_REGULATORY"/>
    <property type="match status" value="1"/>
</dbReference>
<dbReference type="InterPro" id="IPR006674">
    <property type="entry name" value="HD_domain"/>
</dbReference>
<evidence type="ECO:0000313" key="5">
    <source>
        <dbReference type="EMBL" id="MBR7887785.1"/>
    </source>
</evidence>
<dbReference type="InterPro" id="IPR052020">
    <property type="entry name" value="Cyclic_di-GMP/3'3'-cGAMP_PDE"/>
</dbReference>
<dbReference type="Gene3D" id="1.10.3210.10">
    <property type="entry name" value="Hypothetical protein af1432"/>
    <property type="match status" value="1"/>
</dbReference>
<dbReference type="SUPFAM" id="SSF109604">
    <property type="entry name" value="HD-domain/PDEase-like"/>
    <property type="match status" value="1"/>
</dbReference>
<dbReference type="PROSITE" id="PS51831">
    <property type="entry name" value="HD"/>
    <property type="match status" value="1"/>
</dbReference>
<accession>A0ABS5H898</accession>
<sequence length="353" mass="39401">MPNKADITPAKQSVLIVDDTPENIDVLRGVLAGEYQIRAATNGMTALKIAESKQPDIILLDIMMPEMDGYEVCRRLKSNPKTVKIPVIFVTAMAEAEDEEFGLNLGVVDYITKPIKASITRARVRNHLAMQDQRLACEQEVMSRTKELEESNRAAIFMLGDAGHYNDTDTGVHIWRMAAYAAALARKANWHVDDAALLELAAPMHDTGKIGISDAVLKAPRKLTKEEWEIMKTHSTIGYQILSKSHSPVFTLAAEIALNHHERWDGTGYPNGISQTAIPESARIVAIADVFDALTMKRPYKEEWPIQKAIDTIIEGSGTHFDPNLVTAFIEIKEEIIAIKDKWDRKSEDTDRL</sequence>
<evidence type="ECO:0000313" key="6">
    <source>
        <dbReference type="Proteomes" id="UP000679722"/>
    </source>
</evidence>
<feature type="modified residue" description="4-aspartylphosphate" evidence="1">
    <location>
        <position position="61"/>
    </location>
</feature>
<dbReference type="PANTHER" id="PTHR45228:SF5">
    <property type="entry name" value="CYCLIC DI-GMP PHOSPHODIESTERASE VC_1348-RELATED"/>
    <property type="match status" value="1"/>
</dbReference>
<keyword evidence="1" id="KW-0597">Phosphoprotein</keyword>
<dbReference type="Proteomes" id="UP000679722">
    <property type="component" value="Unassembled WGS sequence"/>
</dbReference>
<dbReference type="InterPro" id="IPR037522">
    <property type="entry name" value="HD_GYP_dom"/>
</dbReference>
<name>A0ABS5H898_9GAMM</name>
<evidence type="ECO:0000259" key="2">
    <source>
        <dbReference type="PROSITE" id="PS50110"/>
    </source>
</evidence>
<protein>
    <submittedName>
        <fullName evidence="5">Response regulator</fullName>
    </submittedName>
</protein>
<reference evidence="6" key="1">
    <citation type="submission" date="2023-07" db="EMBL/GenBank/DDBJ databases">
        <title>Marinomonas vulgaris A79, complete genome.</title>
        <authorList>
            <person name="Ying J.-J."/>
        </authorList>
    </citation>
    <scope>NUCLEOTIDE SEQUENCE [LARGE SCALE GENOMIC DNA]</scope>
    <source>
        <strain evidence="6">A79</strain>
    </source>
</reference>
<dbReference type="SMART" id="SM00471">
    <property type="entry name" value="HDc"/>
    <property type="match status" value="1"/>
</dbReference>
<evidence type="ECO:0000256" key="1">
    <source>
        <dbReference type="PROSITE-ProRule" id="PRU00169"/>
    </source>
</evidence>